<feature type="compositionally biased region" description="Basic and acidic residues" evidence="5">
    <location>
        <begin position="1401"/>
        <end position="1412"/>
    </location>
</feature>
<dbReference type="PANTHER" id="PTHR22870">
    <property type="entry name" value="REGULATOR OF CHROMOSOME CONDENSATION"/>
    <property type="match status" value="1"/>
</dbReference>
<dbReference type="STRING" id="158787.BSCA_1834"/>
<comment type="subcellular location">
    <subcellularLocation>
        <location evidence="1">Secreted</location>
    </subcellularLocation>
</comment>
<accession>A0A087D6A3</accession>
<sequence length="1633" mass="174555">MNVLRRPAAMITVAATLMVGLAVAADASVRSAAGVEARPSYATAKLVKIVDGTGHGTAAQSFVNSRNGFQPGDDAPDDGIVSSGDVVEYALRLSFTAAAKRQVRVAWDLRESPWLSAGDAATGFCSSGQQVSAKRDGDACVYTVNAGAVEVLDQRLVLRAKDTEGTAKTGQKPRLTVSRVGEDSSTVSYPTDEVTVVSAPAADLIIDNGGYPDKPHEAWARRNEWVASGTISGYFDLKVKPLTYPGYTTSHGASISGPWSASVDVSAFPEGSTFSVDGTMLPVRDGRLRLGGMRGDKRLDWSVPAERVADMKQNDTRIYDIAVIPDKTSFSADGGNALLNMGDGTEPGMNAKRDKDTGSRDTGAKSGYPYANNDWSRAIIERNNTRGSVFSKLLQRPYTPGKTLFDPESQDFAKASSDQTIIHYYSADQNGDTVATGTQTRVTLSMAADRIEGVLSSDPVLGDEWDPTQQQWQGGLSVTRGGKPLDQGVDWNASYTYDDPRSGNAAWHDGVPADTDAKVRAIRVSFDRARFQSAADTGTVRVVFLTRVTVDAARGNVKSSDTMTGEFTTDQETARAEGDNFVWVIAPSEPAASIDTAVTVTDGMGTERADGAQPGDTAGYVIRPRLTNIQRSGTVVKPTITVTYPDGLLDPVMAGGPWKLTISGSGAGRTITFTYDSPDGTLIPELGVDGSVDLPAIEWRATVGNKAAGTISAAATQTTDIAQNGTVPAHPQVTSNTAVAQFIVDAKAGETGALNALTGKTGIGDSLSWRFNLYAKGSGRTGGADTIVRVPSNDDAIMAGDNNTGLDGSWREYDRGHSAYHGTWKLTEPVSVNAANSTATSILYSTSVAWTDEPDDYEWKTWEQLSDEDKSRITAIRVRSDFETGSDGNMPVAAADGTITLIPTDGTKDDRYVMWPGRTRFSDGHAMGNLPWADAVTATAGSISGTLWWDRNENTLIDAGEECIGGIEVSLWRADENGGRMGDAPLRTVNSDGDGRYEFDLLHAGNYRVQVKRSTGTSTGDGVQTSVTTYYSQDKPVAGTRSWNSRLKGQARDESDVIRLTVGADQQRVDFGYAKPDPKATLDKTQTRLSCTADSCEINWDVKVTNSGKTTDKIHIPPTISNGGANSFALDSTGHLWAWGDNSFGQLGDGTTTERHTPVAVTPDRTYTTVSTGTYHSLALDSTGHLWAWGDNSFGQLGDGTTTDRRAPVEITPDRTYAMASDASPESAGTGNLPADSVLSDRMSGIVENVRATAGTVSRTEDSYNTFKQVSSSSFHTLALDSSGHVWTWGSNSNGQLGDGTNTDRQTPADVTTVTQGVAVDPTAVPVDPVSETQDGGDVIRTYNPPYTIAPGGYIVFHFTGTVSRAQADRIVHNQAWFDSPDTPYAGTPHALRENTTTPFKPDDTKLDRSSHDITGNPSCRTGTDYRNPGMEHWFSNGNEDSCDQVGALIPAYTTEPVRGSISGMYWRDQNRDGIRQDTETDRIPGLSVILENQAGERISTTVTDRNGAYRFDKLPLGSYRIRFSRVPRADFTTPDASDANPVVDSSSTDSDAGTGEDYGMGTPLITLTETTPDRDHIDAGVLADKPWTGILPHTGLFVLPCLMILALAAMIASILLLRQPAAKERDSEKHGS</sequence>
<keyword evidence="6" id="KW-0812">Transmembrane</keyword>
<evidence type="ECO:0000256" key="6">
    <source>
        <dbReference type="SAM" id="Phobius"/>
    </source>
</evidence>
<keyword evidence="4" id="KW-0677">Repeat</keyword>
<dbReference type="PANTHER" id="PTHR22870:SF408">
    <property type="entry name" value="OS09G0560450 PROTEIN"/>
    <property type="match status" value="1"/>
</dbReference>
<feature type="chain" id="PRO_5001819886" evidence="7">
    <location>
        <begin position="25"/>
        <end position="1633"/>
    </location>
</feature>
<organism evidence="9 10">
    <name type="scientific">Bifidobacterium scardovii</name>
    <dbReference type="NCBI Taxonomy" id="158787"/>
    <lineage>
        <taxon>Bacteria</taxon>
        <taxon>Bacillati</taxon>
        <taxon>Actinomycetota</taxon>
        <taxon>Actinomycetes</taxon>
        <taxon>Bifidobacteriales</taxon>
        <taxon>Bifidobacteriaceae</taxon>
        <taxon>Bifidobacterium</taxon>
    </lineage>
</organism>
<dbReference type="InterPro" id="IPR013783">
    <property type="entry name" value="Ig-like_fold"/>
</dbReference>
<evidence type="ECO:0000256" key="5">
    <source>
        <dbReference type="SAM" id="MobiDB-lite"/>
    </source>
</evidence>
<feature type="region of interest" description="Disordered" evidence="5">
    <location>
        <begin position="341"/>
        <end position="368"/>
    </location>
</feature>
<dbReference type="Proteomes" id="UP000029033">
    <property type="component" value="Unassembled WGS sequence"/>
</dbReference>
<dbReference type="PRINTS" id="PR00633">
    <property type="entry name" value="RCCNDNSATION"/>
</dbReference>
<proteinExistence type="predicted"/>
<gene>
    <name evidence="9" type="ORF">BSCA_1834</name>
</gene>
<dbReference type="eggNOG" id="COG5184">
    <property type="taxonomic scope" value="Bacteria"/>
</dbReference>
<dbReference type="SUPFAM" id="SSF50985">
    <property type="entry name" value="RCC1/BLIP-II"/>
    <property type="match status" value="1"/>
</dbReference>
<feature type="compositionally biased region" description="Polar residues" evidence="5">
    <location>
        <begin position="1413"/>
        <end position="1422"/>
    </location>
</feature>
<dbReference type="InterPro" id="IPR000408">
    <property type="entry name" value="Reg_chr_condens"/>
</dbReference>
<keyword evidence="2" id="KW-0964">Secreted</keyword>
<dbReference type="PROSITE" id="PS50012">
    <property type="entry name" value="RCC1_3"/>
    <property type="match status" value="3"/>
</dbReference>
<evidence type="ECO:0000256" key="2">
    <source>
        <dbReference type="ARBA" id="ARBA00022525"/>
    </source>
</evidence>
<keyword evidence="10" id="KW-1185">Reference proteome</keyword>
<dbReference type="InterPro" id="IPR051210">
    <property type="entry name" value="Ub_ligase/GEF_domain"/>
</dbReference>
<evidence type="ECO:0000256" key="3">
    <source>
        <dbReference type="ARBA" id="ARBA00022729"/>
    </source>
</evidence>
<dbReference type="EMBL" id="JGZO01000025">
    <property type="protein sequence ID" value="KFI91053.1"/>
    <property type="molecule type" value="Genomic_DNA"/>
</dbReference>
<evidence type="ECO:0000313" key="9">
    <source>
        <dbReference type="EMBL" id="KFI91053.1"/>
    </source>
</evidence>
<keyword evidence="3 7" id="KW-0732">Signal</keyword>
<keyword evidence="6" id="KW-1133">Transmembrane helix</keyword>
<dbReference type="GO" id="GO:0005576">
    <property type="term" value="C:extracellular region"/>
    <property type="evidence" value="ECO:0007669"/>
    <property type="project" value="UniProtKB-SubCell"/>
</dbReference>
<feature type="region of interest" description="Disordered" evidence="5">
    <location>
        <begin position="1388"/>
        <end position="1425"/>
    </location>
</feature>
<dbReference type="SUPFAM" id="SSF117074">
    <property type="entry name" value="Hypothetical protein PA1324"/>
    <property type="match status" value="2"/>
</dbReference>
<feature type="transmembrane region" description="Helical" evidence="6">
    <location>
        <begin position="1596"/>
        <end position="1618"/>
    </location>
</feature>
<feature type="signal peptide" evidence="7">
    <location>
        <begin position="1"/>
        <end position="24"/>
    </location>
</feature>
<evidence type="ECO:0000256" key="4">
    <source>
        <dbReference type="ARBA" id="ARBA00022737"/>
    </source>
</evidence>
<protein>
    <submittedName>
        <fullName evidence="9">RCC1 repeat-containing protein</fullName>
    </submittedName>
</protein>
<reference evidence="9 10" key="1">
    <citation type="submission" date="2014-03" db="EMBL/GenBank/DDBJ databases">
        <title>Genomics of Bifidobacteria.</title>
        <authorList>
            <person name="Ventura M."/>
            <person name="Milani C."/>
            <person name="Lugli G.A."/>
        </authorList>
    </citation>
    <scope>NUCLEOTIDE SEQUENCE [LARGE SCALE GENOMIC DNA]</scope>
    <source>
        <strain evidence="9 10">LMG 21589</strain>
    </source>
</reference>
<evidence type="ECO:0000259" key="8">
    <source>
        <dbReference type="Pfam" id="PF17210"/>
    </source>
</evidence>
<dbReference type="InterPro" id="IPR033764">
    <property type="entry name" value="Sdr_B"/>
</dbReference>
<feature type="region of interest" description="Disordered" evidence="5">
    <location>
        <begin position="1531"/>
        <end position="1568"/>
    </location>
</feature>
<name>A0A087D6A3_9BIFI</name>
<feature type="domain" description="SD-repeat containing protein B" evidence="8">
    <location>
        <begin position="943"/>
        <end position="1038"/>
    </location>
</feature>
<keyword evidence="6" id="KW-0472">Membrane</keyword>
<dbReference type="Pfam" id="PF00415">
    <property type="entry name" value="RCC1"/>
    <property type="match status" value="2"/>
</dbReference>
<dbReference type="InterPro" id="IPR009091">
    <property type="entry name" value="RCC1/BLIP-II"/>
</dbReference>
<comment type="caution">
    <text evidence="9">The sequence shown here is derived from an EMBL/GenBank/DDBJ whole genome shotgun (WGS) entry which is preliminary data.</text>
</comment>
<dbReference type="Gene3D" id="2.60.40.10">
    <property type="entry name" value="Immunoglobulins"/>
    <property type="match status" value="2"/>
</dbReference>
<feature type="domain" description="SD-repeat containing protein B" evidence="8">
    <location>
        <begin position="1462"/>
        <end position="1552"/>
    </location>
</feature>
<feature type="compositionally biased region" description="Basic and acidic residues" evidence="5">
    <location>
        <begin position="351"/>
        <end position="363"/>
    </location>
</feature>
<dbReference type="eggNOG" id="COG4932">
    <property type="taxonomic scope" value="Bacteria"/>
</dbReference>
<dbReference type="PROSITE" id="PS00626">
    <property type="entry name" value="RCC1_2"/>
    <property type="match status" value="1"/>
</dbReference>
<dbReference type="Gene3D" id="2.130.10.30">
    <property type="entry name" value="Regulator of chromosome condensation 1/beta-lactamase-inhibitor protein II"/>
    <property type="match status" value="1"/>
</dbReference>
<dbReference type="Pfam" id="PF17210">
    <property type="entry name" value="SdrD_B"/>
    <property type="match status" value="2"/>
</dbReference>
<dbReference type="GO" id="GO:0005975">
    <property type="term" value="P:carbohydrate metabolic process"/>
    <property type="evidence" value="ECO:0007669"/>
    <property type="project" value="UniProtKB-ARBA"/>
</dbReference>
<evidence type="ECO:0000256" key="7">
    <source>
        <dbReference type="SAM" id="SignalP"/>
    </source>
</evidence>
<evidence type="ECO:0000256" key="1">
    <source>
        <dbReference type="ARBA" id="ARBA00004613"/>
    </source>
</evidence>
<dbReference type="Pfam" id="PF13540">
    <property type="entry name" value="RCC1_2"/>
    <property type="match status" value="1"/>
</dbReference>
<evidence type="ECO:0000313" key="10">
    <source>
        <dbReference type="Proteomes" id="UP000029033"/>
    </source>
</evidence>